<evidence type="ECO:0000313" key="1">
    <source>
        <dbReference type="EMBL" id="QKF93787.1"/>
    </source>
</evidence>
<dbReference type="Gene3D" id="1.10.10.60">
    <property type="entry name" value="Homeodomain-like"/>
    <property type="match status" value="1"/>
</dbReference>
<dbReference type="Proteomes" id="UP001162001">
    <property type="component" value="Segment"/>
</dbReference>
<dbReference type="GO" id="GO:0006351">
    <property type="term" value="P:DNA-templated transcription"/>
    <property type="evidence" value="ECO:0007669"/>
    <property type="project" value="InterPro"/>
</dbReference>
<evidence type="ECO:0000313" key="2">
    <source>
        <dbReference type="Proteomes" id="UP001162001"/>
    </source>
</evidence>
<keyword evidence="1" id="KW-0804">Transcription</keyword>
<gene>
    <name evidence="1" type="ORF">Fadolivirus_1_329</name>
</gene>
<dbReference type="InterPro" id="IPR000268">
    <property type="entry name" value="RPABC5/Rpb10"/>
</dbReference>
<reference evidence="1 2" key="1">
    <citation type="submission" date="2020-04" db="EMBL/GenBank/DDBJ databases">
        <title>Advantages and limits of metagenomic assembly and binning of a giant virus.</title>
        <authorList>
            <person name="Schulz F."/>
            <person name="Andreani J."/>
            <person name="Francis R."/>
            <person name="Boudjemaa H."/>
            <person name="Bou Khalil J.Y."/>
            <person name="Lee J."/>
            <person name="La Scola B."/>
            <person name="Woyke T."/>
        </authorList>
    </citation>
    <scope>NUCLEOTIDE SEQUENCE [LARGE SCALE GENOMIC DNA]</scope>
    <source>
        <strain evidence="1 2">FV1/VV64</strain>
    </source>
</reference>
<accession>A0A7D3QU14</accession>
<dbReference type="EMBL" id="MT418680">
    <property type="protein sequence ID" value="QKF93787.1"/>
    <property type="molecule type" value="Genomic_DNA"/>
</dbReference>
<name>A0A7D3QU14_9VIRU</name>
<dbReference type="GO" id="GO:0003677">
    <property type="term" value="F:DNA binding"/>
    <property type="evidence" value="ECO:0007669"/>
    <property type="project" value="InterPro"/>
</dbReference>
<organism evidence="1 2">
    <name type="scientific">Fadolivirus FV1/VV64</name>
    <dbReference type="NCBI Taxonomy" id="3070911"/>
    <lineage>
        <taxon>Viruses</taxon>
        <taxon>Varidnaviria</taxon>
        <taxon>Bamfordvirae</taxon>
        <taxon>Nucleocytoviricota</taxon>
        <taxon>Megaviricetes</taxon>
        <taxon>Imitervirales</taxon>
        <taxon>Mimiviridae</taxon>
        <taxon>Klosneuvirinae</taxon>
        <taxon>Fadolivirus</taxon>
        <taxon>Fadolivirus algeromassiliense</taxon>
    </lineage>
</organism>
<proteinExistence type="predicted"/>
<dbReference type="GO" id="GO:0000428">
    <property type="term" value="C:DNA-directed RNA polymerase complex"/>
    <property type="evidence" value="ECO:0007669"/>
    <property type="project" value="UniProtKB-KW"/>
</dbReference>
<dbReference type="SUPFAM" id="SSF46924">
    <property type="entry name" value="RNA polymerase subunit RPB10"/>
    <property type="match status" value="1"/>
</dbReference>
<sequence length="71" mass="8400">MLYFRCPSCKTLLANKQLIYEQRLDNICKNDKLSTKDKDNAKSKLLDELELHRSCCRMRMMGYISLVNIIK</sequence>
<keyword evidence="1" id="KW-0240">DNA-directed RNA polymerase</keyword>
<dbReference type="GO" id="GO:0003899">
    <property type="term" value="F:DNA-directed RNA polymerase activity"/>
    <property type="evidence" value="ECO:0007669"/>
    <property type="project" value="InterPro"/>
</dbReference>
<dbReference type="Pfam" id="PF01194">
    <property type="entry name" value="RNA_pol_N"/>
    <property type="match status" value="1"/>
</dbReference>
<dbReference type="InterPro" id="IPR023580">
    <property type="entry name" value="RNA_pol_su_RPB10"/>
</dbReference>
<keyword evidence="2" id="KW-1185">Reference proteome</keyword>
<protein>
    <submittedName>
        <fullName evidence="1">DNA-directed RNA polymerase subunit N</fullName>
    </submittedName>
</protein>